<dbReference type="InParanoid" id="A0A1S3JN69"/>
<evidence type="ECO:0000313" key="10">
    <source>
        <dbReference type="RefSeq" id="XP_013411818.1"/>
    </source>
</evidence>
<protein>
    <submittedName>
        <fullName evidence="10">Spermine oxidase</fullName>
    </submittedName>
</protein>
<evidence type="ECO:0000259" key="8">
    <source>
        <dbReference type="Pfam" id="PF01593"/>
    </source>
</evidence>
<comment type="similarity">
    <text evidence="3">Belongs to the flavin monoamine oxidase family.</text>
</comment>
<comment type="subcellular location">
    <subcellularLocation>
        <location evidence="2">Cytoplasm</location>
    </subcellularLocation>
</comment>
<sequence>MQMESVRIVIVGAGVAGISAARELKKRGFRDVKILEASNRVGGRVLTKQYGPHIVELGAQWIHGQGENPIYKLAKANNLVNDTGDDSSSEESDNEAQYFTQFGEQIEGKIARDVTTVMNKLYIEGDRFYREGLPVDEGMLSVGSFFRRRFLDYLAACDDQPDRVSLKKGVFDSYVRFNMVDNGCDTMDEVCIKHWGCYLEYEGSQRDVELKHGYQPVLDLLVEDVQSDWIHFDKPVKSIQYNQDDPVSLKQQDLSSPVNAASCAKTSPVKVVCEDGDEFNADHVIVTSSLGFLKENSESFFQPPLPGVKTNALKRLKFGTVNKVYLEFEKPFWDENYDIILCWLENQPFTLSCIDSESISAKCPWYKDILSFDVLDKLPNVLEMWISGKSAVTMETVPDAELQAVVIEILRRFTNNANIPNPVKMTRTYWSGTPYILGSYSYLPVGASEKDICDLADPVPCQKNPLVLFAGEATSPHHFSTVHGAFSSGVREAMRLSILYGGKV</sequence>
<dbReference type="Gene3D" id="3.90.660.10">
    <property type="match status" value="1"/>
</dbReference>
<dbReference type="RefSeq" id="XP_013411818.1">
    <property type="nucleotide sequence ID" value="XM_013556364.1"/>
</dbReference>
<keyword evidence="9" id="KW-1185">Reference proteome</keyword>
<evidence type="ECO:0000313" key="9">
    <source>
        <dbReference type="Proteomes" id="UP000085678"/>
    </source>
</evidence>
<dbReference type="STRING" id="7574.A0A1S3JN69"/>
<dbReference type="GeneID" id="106174702"/>
<organism evidence="9 10">
    <name type="scientific">Lingula anatina</name>
    <name type="common">Brachiopod</name>
    <name type="synonym">Lingula unguis</name>
    <dbReference type="NCBI Taxonomy" id="7574"/>
    <lineage>
        <taxon>Eukaryota</taxon>
        <taxon>Metazoa</taxon>
        <taxon>Spiralia</taxon>
        <taxon>Lophotrochozoa</taxon>
        <taxon>Brachiopoda</taxon>
        <taxon>Linguliformea</taxon>
        <taxon>Lingulata</taxon>
        <taxon>Lingulida</taxon>
        <taxon>Linguloidea</taxon>
        <taxon>Lingulidae</taxon>
        <taxon>Lingula</taxon>
    </lineage>
</organism>
<dbReference type="SUPFAM" id="SSF51905">
    <property type="entry name" value="FAD/NAD(P)-binding domain"/>
    <property type="match status" value="1"/>
</dbReference>
<evidence type="ECO:0000256" key="7">
    <source>
        <dbReference type="ARBA" id="ARBA00023002"/>
    </source>
</evidence>
<dbReference type="OrthoDB" id="5046242at2759"/>
<dbReference type="InterPro" id="IPR050281">
    <property type="entry name" value="Flavin_monoamine_oxidase"/>
</dbReference>
<feature type="domain" description="Amine oxidase" evidence="8">
    <location>
        <begin position="15"/>
        <end position="496"/>
    </location>
</feature>
<comment type="cofactor">
    <cofactor evidence="1">
        <name>FAD</name>
        <dbReference type="ChEBI" id="CHEBI:57692"/>
    </cofactor>
</comment>
<dbReference type="GO" id="GO:0005737">
    <property type="term" value="C:cytoplasm"/>
    <property type="evidence" value="ECO:0007669"/>
    <property type="project" value="UniProtKB-SubCell"/>
</dbReference>
<evidence type="ECO:0000256" key="1">
    <source>
        <dbReference type="ARBA" id="ARBA00001974"/>
    </source>
</evidence>
<evidence type="ECO:0000256" key="3">
    <source>
        <dbReference type="ARBA" id="ARBA00005995"/>
    </source>
</evidence>
<dbReference type="Proteomes" id="UP000085678">
    <property type="component" value="Unplaced"/>
</dbReference>
<evidence type="ECO:0000256" key="6">
    <source>
        <dbReference type="ARBA" id="ARBA00022827"/>
    </source>
</evidence>
<reference evidence="10" key="1">
    <citation type="submission" date="2025-08" db="UniProtKB">
        <authorList>
            <consortium name="RefSeq"/>
        </authorList>
    </citation>
    <scope>IDENTIFICATION</scope>
    <source>
        <tissue evidence="10">Gonads</tissue>
    </source>
</reference>
<name>A0A1S3JN69_LINAN</name>
<accession>A0A1S3JN69</accession>
<dbReference type="GO" id="GO:0046592">
    <property type="term" value="F:polyamine oxidase activity"/>
    <property type="evidence" value="ECO:0007669"/>
    <property type="project" value="TreeGrafter"/>
</dbReference>
<keyword evidence="7" id="KW-0560">Oxidoreductase</keyword>
<dbReference type="KEGG" id="lak:106174702"/>
<dbReference type="InterPro" id="IPR002937">
    <property type="entry name" value="Amino_oxidase"/>
</dbReference>
<keyword evidence="4" id="KW-0963">Cytoplasm</keyword>
<evidence type="ECO:0000256" key="4">
    <source>
        <dbReference type="ARBA" id="ARBA00022490"/>
    </source>
</evidence>
<dbReference type="AlphaFoldDB" id="A0A1S3JN69"/>
<dbReference type="PANTHER" id="PTHR10742">
    <property type="entry name" value="FLAVIN MONOAMINE OXIDASE"/>
    <property type="match status" value="1"/>
</dbReference>
<dbReference type="SUPFAM" id="SSF54373">
    <property type="entry name" value="FAD-linked reductases, C-terminal domain"/>
    <property type="match status" value="1"/>
</dbReference>
<gene>
    <name evidence="10" type="primary">LOC106174702</name>
</gene>
<dbReference type="PANTHER" id="PTHR10742:SF405">
    <property type="entry name" value="PEROXISOMAL N(1)-ACETYL-SPERMINE_SPERMIDINE OXIDASE"/>
    <property type="match status" value="1"/>
</dbReference>
<evidence type="ECO:0000256" key="5">
    <source>
        <dbReference type="ARBA" id="ARBA00022630"/>
    </source>
</evidence>
<proteinExistence type="inferred from homology"/>
<dbReference type="Pfam" id="PF01593">
    <property type="entry name" value="Amino_oxidase"/>
    <property type="match status" value="1"/>
</dbReference>
<keyword evidence="5" id="KW-0285">Flavoprotein</keyword>
<dbReference type="InterPro" id="IPR036188">
    <property type="entry name" value="FAD/NAD-bd_sf"/>
</dbReference>
<evidence type="ECO:0000256" key="2">
    <source>
        <dbReference type="ARBA" id="ARBA00004496"/>
    </source>
</evidence>
<keyword evidence="6" id="KW-0274">FAD</keyword>
<dbReference type="OMA" id="KEWNDYG"/>
<dbReference type="Gene3D" id="3.50.50.60">
    <property type="entry name" value="FAD/NAD(P)-binding domain"/>
    <property type="match status" value="1"/>
</dbReference>
<dbReference type="FunCoup" id="A0A1S3JN69">
    <property type="interactions" value="142"/>
</dbReference>